<sequence length="326" mass="34412">MGNSIFKGLVVALCLSAASSLSALAAEPAKVTLAFIGVTASNWPGLVAQEKGFFRDEGIDVDWLQSGQSSKSAQQVAAGVADIGSSSMVDTFRAIDGGGDLTIFANSLSQGIYSLVAKPSVHSIQDLKGQRVIVGGQKDITALWWNAAAKHFNMDPDKDVELLFAGSTSNRFAALMSGGVDAAVIGAPTNFNAIDKGFTDLGPIASYMGDFPMMIYHANTAWATKNKDKLVAFVKAHNRAVRYMLDPNNKQEVAEILAKASNADVKDCLRTLDMAIAAHAFVPDGGITPAALEHVQSTLADSGDLQKPLKPLSAFYDPKYVEAAAK</sequence>
<feature type="signal peptide" evidence="4">
    <location>
        <begin position="1"/>
        <end position="25"/>
    </location>
</feature>
<dbReference type="SUPFAM" id="SSF53850">
    <property type="entry name" value="Periplasmic binding protein-like II"/>
    <property type="match status" value="1"/>
</dbReference>
<comment type="caution">
    <text evidence="6">The sequence shown here is derived from an EMBL/GenBank/DDBJ whole genome shotgun (WGS) entry which is preliminary data.</text>
</comment>
<dbReference type="Gene3D" id="3.40.190.10">
    <property type="entry name" value="Periplasmic binding protein-like II"/>
    <property type="match status" value="2"/>
</dbReference>
<dbReference type="AlphaFoldDB" id="A0A839UFD4"/>
<dbReference type="InterPro" id="IPR015168">
    <property type="entry name" value="SsuA/THI5"/>
</dbReference>
<dbReference type="RefSeq" id="WP_183664406.1">
    <property type="nucleotide sequence ID" value="NZ_JACHXN010000020.1"/>
</dbReference>
<organism evidence="6 7">
    <name type="scientific">Phyllobacterium trifolii</name>
    <dbReference type="NCBI Taxonomy" id="300193"/>
    <lineage>
        <taxon>Bacteria</taxon>
        <taxon>Pseudomonadati</taxon>
        <taxon>Pseudomonadota</taxon>
        <taxon>Alphaproteobacteria</taxon>
        <taxon>Hyphomicrobiales</taxon>
        <taxon>Phyllobacteriaceae</taxon>
        <taxon>Phyllobacterium</taxon>
    </lineage>
</organism>
<dbReference type="PANTHER" id="PTHR30024:SF47">
    <property type="entry name" value="TAURINE-BINDING PERIPLASMIC PROTEIN"/>
    <property type="match status" value="1"/>
</dbReference>
<gene>
    <name evidence="6" type="ORF">FHS21_004992</name>
</gene>
<evidence type="ECO:0000256" key="1">
    <source>
        <dbReference type="ARBA" id="ARBA00004418"/>
    </source>
</evidence>
<evidence type="ECO:0000256" key="2">
    <source>
        <dbReference type="ARBA" id="ARBA00010742"/>
    </source>
</evidence>
<keyword evidence="3 4" id="KW-0732">Signal</keyword>
<accession>A0A839UFD4</accession>
<dbReference type="GO" id="GO:0042597">
    <property type="term" value="C:periplasmic space"/>
    <property type="evidence" value="ECO:0007669"/>
    <property type="project" value="UniProtKB-SubCell"/>
</dbReference>
<evidence type="ECO:0000313" key="7">
    <source>
        <dbReference type="Proteomes" id="UP000554520"/>
    </source>
</evidence>
<dbReference type="PANTHER" id="PTHR30024">
    <property type="entry name" value="ALIPHATIC SULFONATES-BINDING PROTEIN-RELATED"/>
    <property type="match status" value="1"/>
</dbReference>
<keyword evidence="7" id="KW-1185">Reference proteome</keyword>
<name>A0A839UFD4_9HYPH</name>
<feature type="domain" description="SsuA/THI5-like" evidence="5">
    <location>
        <begin position="45"/>
        <end position="247"/>
    </location>
</feature>
<dbReference type="EMBL" id="JACHXN010000020">
    <property type="protein sequence ID" value="MBB3148544.1"/>
    <property type="molecule type" value="Genomic_DNA"/>
</dbReference>
<dbReference type="Pfam" id="PF09084">
    <property type="entry name" value="NMT1"/>
    <property type="match status" value="1"/>
</dbReference>
<evidence type="ECO:0000259" key="5">
    <source>
        <dbReference type="Pfam" id="PF09084"/>
    </source>
</evidence>
<dbReference type="Proteomes" id="UP000554520">
    <property type="component" value="Unassembled WGS sequence"/>
</dbReference>
<feature type="chain" id="PRO_5032796932" evidence="4">
    <location>
        <begin position="26"/>
        <end position="326"/>
    </location>
</feature>
<protein>
    <submittedName>
        <fullName evidence="6">NitT/TauT family transport system substrate-binding protein</fullName>
    </submittedName>
</protein>
<reference evidence="6 7" key="1">
    <citation type="submission" date="2020-08" db="EMBL/GenBank/DDBJ databases">
        <title>Genomic Encyclopedia of Type Strains, Phase III (KMG-III): the genomes of soil and plant-associated and newly described type strains.</title>
        <authorList>
            <person name="Whitman W."/>
        </authorList>
    </citation>
    <scope>NUCLEOTIDE SEQUENCE [LARGE SCALE GENOMIC DNA]</scope>
    <source>
        <strain evidence="6 7">CECT 7015</strain>
    </source>
</reference>
<evidence type="ECO:0000313" key="6">
    <source>
        <dbReference type="EMBL" id="MBB3148544.1"/>
    </source>
</evidence>
<evidence type="ECO:0000256" key="4">
    <source>
        <dbReference type="SAM" id="SignalP"/>
    </source>
</evidence>
<proteinExistence type="inferred from homology"/>
<comment type="subcellular location">
    <subcellularLocation>
        <location evidence="1">Periplasm</location>
    </subcellularLocation>
</comment>
<dbReference type="GO" id="GO:0042918">
    <property type="term" value="P:alkanesulfonate transmembrane transport"/>
    <property type="evidence" value="ECO:0007669"/>
    <property type="project" value="TreeGrafter"/>
</dbReference>
<evidence type="ECO:0000256" key="3">
    <source>
        <dbReference type="ARBA" id="ARBA00022729"/>
    </source>
</evidence>
<comment type="similarity">
    <text evidence="2">Belongs to the bacterial solute-binding protein SsuA/TauA family.</text>
</comment>